<keyword evidence="1" id="KW-0732">Signal</keyword>
<evidence type="ECO:0000256" key="1">
    <source>
        <dbReference type="SAM" id="SignalP"/>
    </source>
</evidence>
<dbReference type="RefSeq" id="WP_109812014.1">
    <property type="nucleotide sequence ID" value="NZ_QGKU01000038.1"/>
</dbReference>
<dbReference type="AlphaFoldDB" id="A0A2V2LAS7"/>
<dbReference type="InterPro" id="IPR007332">
    <property type="entry name" value="DUF411"/>
</dbReference>
<dbReference type="OrthoDB" id="14727at2"/>
<protein>
    <submittedName>
        <fullName evidence="2">Metal-binding protein</fullName>
    </submittedName>
</protein>
<organism evidence="2 3">
    <name type="scientific">Meridianimarinicoccus roseus</name>
    <dbReference type="NCBI Taxonomy" id="2072018"/>
    <lineage>
        <taxon>Bacteria</taxon>
        <taxon>Pseudomonadati</taxon>
        <taxon>Pseudomonadota</taxon>
        <taxon>Alphaproteobacteria</taxon>
        <taxon>Rhodobacterales</taxon>
        <taxon>Paracoccaceae</taxon>
        <taxon>Meridianimarinicoccus</taxon>
    </lineage>
</organism>
<feature type="chain" id="PRO_5016172098" evidence="1">
    <location>
        <begin position="27"/>
        <end position="153"/>
    </location>
</feature>
<dbReference type="EMBL" id="QGKU01000038">
    <property type="protein sequence ID" value="PWR02345.1"/>
    <property type="molecule type" value="Genomic_DNA"/>
</dbReference>
<accession>A0A2V2LAS7</accession>
<dbReference type="Pfam" id="PF04214">
    <property type="entry name" value="DUF411"/>
    <property type="match status" value="1"/>
</dbReference>
<keyword evidence="3" id="KW-1185">Reference proteome</keyword>
<proteinExistence type="predicted"/>
<evidence type="ECO:0000313" key="3">
    <source>
        <dbReference type="Proteomes" id="UP000245680"/>
    </source>
</evidence>
<reference evidence="2 3" key="1">
    <citation type="submission" date="2018-05" db="EMBL/GenBank/DDBJ databases">
        <title>Rhodobacteraceae gen. nov., sp. nov. isolated from sea water.</title>
        <authorList>
            <person name="Ren Y."/>
        </authorList>
    </citation>
    <scope>NUCLEOTIDE SEQUENCE [LARGE SCALE GENOMIC DNA]</scope>
    <source>
        <strain evidence="2 3">TG-679</strain>
    </source>
</reference>
<feature type="signal peptide" evidence="1">
    <location>
        <begin position="1"/>
        <end position="26"/>
    </location>
</feature>
<gene>
    <name evidence="2" type="ORF">DKT77_12420</name>
</gene>
<comment type="caution">
    <text evidence="2">The sequence shown here is derived from an EMBL/GenBank/DDBJ whole genome shotgun (WGS) entry which is preliminary data.</text>
</comment>
<sequence>MNRRNFILTGIASGLGAATLARPALATPGQMEVFKSPTCGCCSAWVDHMLRAGFDALARDVDHETLWSMKALAGVTPELSSCHTAFVDGYFVEGHVPAGDVQRLLTERPDALGLTVPGMPIGSPGMEMGNQREAFDTLLVLRNGATEVFERHA</sequence>
<name>A0A2V2LAS7_9RHOB</name>
<dbReference type="Proteomes" id="UP000245680">
    <property type="component" value="Unassembled WGS sequence"/>
</dbReference>
<evidence type="ECO:0000313" key="2">
    <source>
        <dbReference type="EMBL" id="PWR02345.1"/>
    </source>
</evidence>